<reference evidence="2" key="1">
    <citation type="submission" date="2018-05" db="EMBL/GenBank/DDBJ databases">
        <title>Draft genome of Mucuna pruriens seed.</title>
        <authorList>
            <person name="Nnadi N.E."/>
            <person name="Vos R."/>
            <person name="Hasami M.H."/>
            <person name="Devisetty U.K."/>
            <person name="Aguiy J.C."/>
        </authorList>
    </citation>
    <scope>NUCLEOTIDE SEQUENCE [LARGE SCALE GENOMIC DNA]</scope>
    <source>
        <strain evidence="2">JCA_2017</strain>
    </source>
</reference>
<evidence type="ECO:0000256" key="1">
    <source>
        <dbReference type="SAM" id="MobiDB-lite"/>
    </source>
</evidence>
<sequence length="262" mass="29910">MEPTCIIRNRVQLQGMNSMILSSTTIAMGEHRWFTVNSQDTEDRVHNSALAVPSELAGPEGSQSGRDSFSWAETLLDRPRCPLLGLQNESNLLLAKIPKLAQIYIFLNFRKIRHAWKNIIKKGPEGGARSYGTSLGYKNWLRNRDNEALAYDIQKALKAEELEEDLGQMESKQRSLKRRLEATLAAQAFAEEEAGQKRQLNKETSKRAQMEKEIRLRIGNCLKVADQEMCFKRAELDQAVAGKEKQKEAIRDFREKEDELES</sequence>
<proteinExistence type="predicted"/>
<dbReference type="EMBL" id="QJKJ01014222">
    <property type="protein sequence ID" value="RDX64796.1"/>
    <property type="molecule type" value="Genomic_DNA"/>
</dbReference>
<feature type="non-terminal residue" evidence="2">
    <location>
        <position position="1"/>
    </location>
</feature>
<protein>
    <submittedName>
        <fullName evidence="2">Uncharacterized protein</fullName>
    </submittedName>
</protein>
<organism evidence="2 3">
    <name type="scientific">Mucuna pruriens</name>
    <name type="common">Velvet bean</name>
    <name type="synonym">Dolichos pruriens</name>
    <dbReference type="NCBI Taxonomy" id="157652"/>
    <lineage>
        <taxon>Eukaryota</taxon>
        <taxon>Viridiplantae</taxon>
        <taxon>Streptophyta</taxon>
        <taxon>Embryophyta</taxon>
        <taxon>Tracheophyta</taxon>
        <taxon>Spermatophyta</taxon>
        <taxon>Magnoliopsida</taxon>
        <taxon>eudicotyledons</taxon>
        <taxon>Gunneridae</taxon>
        <taxon>Pentapetalae</taxon>
        <taxon>rosids</taxon>
        <taxon>fabids</taxon>
        <taxon>Fabales</taxon>
        <taxon>Fabaceae</taxon>
        <taxon>Papilionoideae</taxon>
        <taxon>50 kb inversion clade</taxon>
        <taxon>NPAAA clade</taxon>
        <taxon>indigoferoid/millettioid clade</taxon>
        <taxon>Phaseoleae</taxon>
        <taxon>Mucuna</taxon>
    </lineage>
</organism>
<dbReference type="Proteomes" id="UP000257109">
    <property type="component" value="Unassembled WGS sequence"/>
</dbReference>
<accession>A0A371EFM3</accession>
<evidence type="ECO:0000313" key="3">
    <source>
        <dbReference type="Proteomes" id="UP000257109"/>
    </source>
</evidence>
<comment type="caution">
    <text evidence="2">The sequence shown here is derived from an EMBL/GenBank/DDBJ whole genome shotgun (WGS) entry which is preliminary data.</text>
</comment>
<feature type="region of interest" description="Disordered" evidence="1">
    <location>
        <begin position="240"/>
        <end position="262"/>
    </location>
</feature>
<evidence type="ECO:0000313" key="2">
    <source>
        <dbReference type="EMBL" id="RDX64796.1"/>
    </source>
</evidence>
<gene>
    <name evidence="2" type="ORF">CR513_56607</name>
</gene>
<name>A0A371EFM3_MUCPR</name>
<dbReference type="AlphaFoldDB" id="A0A371EFM3"/>
<keyword evidence="3" id="KW-1185">Reference proteome</keyword>